<reference evidence="1 2" key="1">
    <citation type="submission" date="2019-04" db="EMBL/GenBank/DDBJ databases">
        <title>Whole genome sequencing of Brevibacillus sp. TGS2-1.</title>
        <authorList>
            <person name="Choi A."/>
        </authorList>
    </citation>
    <scope>NUCLEOTIDE SEQUENCE [LARGE SCALE GENOMIC DNA]</scope>
    <source>
        <strain evidence="1 2">TGS2-1</strain>
    </source>
</reference>
<dbReference type="AlphaFoldDB" id="A0A4U2Y7Y7"/>
<dbReference type="Proteomes" id="UP000307841">
    <property type="component" value="Unassembled WGS sequence"/>
</dbReference>
<sequence>MNKIIVEPKKGIGSIILGMSRDDIRKYAEVNNIQLRTRSRTSSAESFGYFKVEYDSEDKVIFIELSSYKGDKDITCLLFDINVFETKAEVLAEQIDKISPYDRDDWELGYMYTFHDLGLAFWRPNVFTDEDMQQEWFLAHNAEEQETYLRDQYFRTVAVAVEGYWSKTL</sequence>
<name>A0A4U2Y7Y7_9BACL</name>
<dbReference type="EMBL" id="SZNK01000001">
    <property type="protein sequence ID" value="TKI55942.1"/>
    <property type="molecule type" value="Genomic_DNA"/>
</dbReference>
<evidence type="ECO:0000313" key="2">
    <source>
        <dbReference type="Proteomes" id="UP000307841"/>
    </source>
</evidence>
<dbReference type="OrthoDB" id="2974658at2"/>
<keyword evidence="2" id="KW-1185">Reference proteome</keyword>
<proteinExistence type="predicted"/>
<organism evidence="1 2">
    <name type="scientific">Brevibacillus antibioticus</name>
    <dbReference type="NCBI Taxonomy" id="2570228"/>
    <lineage>
        <taxon>Bacteria</taxon>
        <taxon>Bacillati</taxon>
        <taxon>Bacillota</taxon>
        <taxon>Bacilli</taxon>
        <taxon>Bacillales</taxon>
        <taxon>Paenibacillaceae</taxon>
        <taxon>Brevibacillus</taxon>
    </lineage>
</organism>
<dbReference type="RefSeq" id="WP_137029438.1">
    <property type="nucleotide sequence ID" value="NZ_SZNK01000001.1"/>
</dbReference>
<evidence type="ECO:0000313" key="1">
    <source>
        <dbReference type="EMBL" id="TKI55942.1"/>
    </source>
</evidence>
<gene>
    <name evidence="1" type="ORF">E8L90_11025</name>
</gene>
<comment type="caution">
    <text evidence="1">The sequence shown here is derived from an EMBL/GenBank/DDBJ whole genome shotgun (WGS) entry which is preliminary data.</text>
</comment>
<protein>
    <submittedName>
        <fullName evidence="1">Uncharacterized protein</fullName>
    </submittedName>
</protein>
<accession>A0A4U2Y7Y7</accession>